<sequence length="120" mass="14016">MKNSEKGVAYPVTLLLVAILTLSCLYAIQLYEAEKRFVFEQEKLMQMDHLMQMAVVDFVQQPKEDTIHYEVGSVTFTMIGQSDVNLQVELYARIGEDHKRWSILHYNTITETVTYFQDMD</sequence>
<dbReference type="Pfam" id="PF14173">
    <property type="entry name" value="ComGG"/>
    <property type="match status" value="1"/>
</dbReference>
<organism evidence="1 2">
    <name type="scientific">Alkalicoccobacillus gibsonii</name>
    <dbReference type="NCBI Taxonomy" id="79881"/>
    <lineage>
        <taxon>Bacteria</taxon>
        <taxon>Bacillati</taxon>
        <taxon>Bacillota</taxon>
        <taxon>Bacilli</taxon>
        <taxon>Bacillales</taxon>
        <taxon>Bacillaceae</taxon>
        <taxon>Alkalicoccobacillus</taxon>
    </lineage>
</organism>
<gene>
    <name evidence="1" type="primary">comGG</name>
    <name evidence="1" type="ORF">MKY91_13270</name>
</gene>
<dbReference type="PROSITE" id="PS51257">
    <property type="entry name" value="PROKAR_LIPOPROTEIN"/>
    <property type="match status" value="1"/>
</dbReference>
<dbReference type="Proteomes" id="UP001418796">
    <property type="component" value="Unassembled WGS sequence"/>
</dbReference>
<accession>A0ABU9VJN4</accession>
<comment type="caution">
    <text evidence="1">The sequence shown here is derived from an EMBL/GenBank/DDBJ whole genome shotgun (WGS) entry which is preliminary data.</text>
</comment>
<reference evidence="1 2" key="1">
    <citation type="submission" date="2024-03" db="EMBL/GenBank/DDBJ databases">
        <title>Bacilli Hybrid Assemblies.</title>
        <authorList>
            <person name="Kovac J."/>
        </authorList>
    </citation>
    <scope>NUCLEOTIDE SEQUENCE [LARGE SCALE GENOMIC DNA]</scope>
    <source>
        <strain evidence="1 2">FSL R7-0666</strain>
    </source>
</reference>
<protein>
    <submittedName>
        <fullName evidence="1">Competence type IV pilus minor pilin ComGG</fullName>
    </submittedName>
</protein>
<proteinExistence type="predicted"/>
<keyword evidence="2" id="KW-1185">Reference proteome</keyword>
<dbReference type="EMBL" id="JBCITK010000001">
    <property type="protein sequence ID" value="MEN0644125.1"/>
    <property type="molecule type" value="Genomic_DNA"/>
</dbReference>
<evidence type="ECO:0000313" key="1">
    <source>
        <dbReference type="EMBL" id="MEN0644125.1"/>
    </source>
</evidence>
<dbReference type="RefSeq" id="WP_343130891.1">
    <property type="nucleotide sequence ID" value="NZ_JBCITK010000001.1"/>
</dbReference>
<evidence type="ECO:0000313" key="2">
    <source>
        <dbReference type="Proteomes" id="UP001418796"/>
    </source>
</evidence>
<dbReference type="InterPro" id="IPR020372">
    <property type="entry name" value="Competence_ComGG"/>
</dbReference>
<name>A0ABU9VJN4_9BACI</name>